<keyword evidence="3" id="KW-1185">Reference proteome</keyword>
<dbReference type="Gene3D" id="3.40.190.10">
    <property type="entry name" value="Periplasmic binding protein-like II"/>
    <property type="match status" value="2"/>
</dbReference>
<dbReference type="RefSeq" id="WP_249334526.1">
    <property type="nucleotide sequence ID" value="NZ_JACRSY010000059.1"/>
</dbReference>
<dbReference type="EMBL" id="JACRSY010000059">
    <property type="protein sequence ID" value="MBC8581551.1"/>
    <property type="molecule type" value="Genomic_DNA"/>
</dbReference>
<protein>
    <submittedName>
        <fullName evidence="2">Extracellular solute-binding protein</fullName>
    </submittedName>
</protein>
<dbReference type="PANTHER" id="PTHR43649">
    <property type="entry name" value="ARABINOSE-BINDING PROTEIN-RELATED"/>
    <property type="match status" value="1"/>
</dbReference>
<keyword evidence="1" id="KW-0732">Signal</keyword>
<dbReference type="PANTHER" id="PTHR43649:SF12">
    <property type="entry name" value="DIACETYLCHITOBIOSE BINDING PROTEIN DASA"/>
    <property type="match status" value="1"/>
</dbReference>
<evidence type="ECO:0000313" key="2">
    <source>
        <dbReference type="EMBL" id="MBC8581551.1"/>
    </source>
</evidence>
<dbReference type="PROSITE" id="PS51257">
    <property type="entry name" value="PROKAR_LIPOPROTEIN"/>
    <property type="match status" value="1"/>
</dbReference>
<dbReference type="InterPro" id="IPR006059">
    <property type="entry name" value="SBP"/>
</dbReference>
<evidence type="ECO:0000313" key="3">
    <source>
        <dbReference type="Proteomes" id="UP000655830"/>
    </source>
</evidence>
<evidence type="ECO:0000256" key="1">
    <source>
        <dbReference type="SAM" id="SignalP"/>
    </source>
</evidence>
<sequence length="522" mass="59537">MRKQRFLKQVFYLGMATVIIAGSGVGCSSVGDQGKESIKQEGPLTLQAVAAVGALSGDFNQMDILKRISSETGVNVEYECIPGNVWNEKKNLMLASNDLPDLFIGGGLSDSDINKYGKAGMLLPLDDLIQYAPNVSAMLEKYPELKKALTSPDGKIYTLPFYDEFLPENIPDNLFINKTWLDQLGLDVPKTTDEFYEVLKAFKTQDPNGNGKNDEIPFTYRANQVYTGDYSLSGAFGTLDVPGHIILEDGEVKFSAMENGYKEAIKWFRKLYSEGLIDQEIFTQDQSQYVSKGKSEEMIVGAFIIYADENFVGAERAYNDYVVMEPLIGPNGDQKWNRYNYSMYLDKFAITNVNPDPIATMKWIDKFYEEDISIQVHWGEVGKSLQKEGEMYKIVEAPEGMSIDEYRFKTVPAANAPGIMTSEMYEKIDFAVDKKKKIERYNLYDPYANKEVMPVIRFTDEELNELSTISTDLNNYVEEMKAKWITGTSDIEKDWEDYKSRLKEMNVERYVQIYQEGYERYK</sequence>
<name>A0A926EKS5_9FIRM</name>
<reference evidence="2" key="1">
    <citation type="submission" date="2020-08" db="EMBL/GenBank/DDBJ databases">
        <title>Genome public.</title>
        <authorList>
            <person name="Liu C."/>
            <person name="Sun Q."/>
        </authorList>
    </citation>
    <scope>NUCLEOTIDE SEQUENCE</scope>
    <source>
        <strain evidence="2">NSJ-12</strain>
    </source>
</reference>
<organism evidence="2 3">
    <name type="scientific">Zhenhengia yiwuensis</name>
    <dbReference type="NCBI Taxonomy" id="2763666"/>
    <lineage>
        <taxon>Bacteria</taxon>
        <taxon>Bacillati</taxon>
        <taxon>Bacillota</taxon>
        <taxon>Clostridia</taxon>
        <taxon>Lachnospirales</taxon>
        <taxon>Lachnospiraceae</taxon>
        <taxon>Zhenhengia</taxon>
    </lineage>
</organism>
<proteinExistence type="predicted"/>
<feature type="signal peptide" evidence="1">
    <location>
        <begin position="1"/>
        <end position="21"/>
    </location>
</feature>
<feature type="chain" id="PRO_5039423089" evidence="1">
    <location>
        <begin position="22"/>
        <end position="522"/>
    </location>
</feature>
<comment type="caution">
    <text evidence="2">The sequence shown here is derived from an EMBL/GenBank/DDBJ whole genome shotgun (WGS) entry which is preliminary data.</text>
</comment>
<accession>A0A926EKS5</accession>
<dbReference type="InterPro" id="IPR050490">
    <property type="entry name" value="Bact_solute-bd_prot1"/>
</dbReference>
<dbReference type="Proteomes" id="UP000655830">
    <property type="component" value="Unassembled WGS sequence"/>
</dbReference>
<dbReference type="Pfam" id="PF01547">
    <property type="entry name" value="SBP_bac_1"/>
    <property type="match status" value="1"/>
</dbReference>
<dbReference type="SUPFAM" id="SSF53850">
    <property type="entry name" value="Periplasmic binding protein-like II"/>
    <property type="match status" value="1"/>
</dbReference>
<gene>
    <name evidence="2" type="ORF">H8718_18875</name>
</gene>
<dbReference type="AlphaFoldDB" id="A0A926EKS5"/>